<organism evidence="3 4">
    <name type="scientific">Tessaracoccus antarcticus</name>
    <dbReference type="NCBI Taxonomy" id="2479848"/>
    <lineage>
        <taxon>Bacteria</taxon>
        <taxon>Bacillati</taxon>
        <taxon>Actinomycetota</taxon>
        <taxon>Actinomycetes</taxon>
        <taxon>Propionibacteriales</taxon>
        <taxon>Propionibacteriaceae</taxon>
        <taxon>Tessaracoccus</taxon>
    </lineage>
</organism>
<name>A0A3M0G0T9_9ACTN</name>
<keyword evidence="1" id="KW-0520">NAD</keyword>
<dbReference type="EC" id="7.1.1.-" evidence="1"/>
<feature type="transmembrane region" description="Helical" evidence="1">
    <location>
        <begin position="13"/>
        <end position="32"/>
    </location>
</feature>
<comment type="subcellular location">
    <subcellularLocation>
        <location evidence="1">Cell membrane</location>
        <topology evidence="1">Multi-pass membrane protein</topology>
    </subcellularLocation>
</comment>
<dbReference type="NCBIfam" id="NF005165">
    <property type="entry name" value="PRK06638.1-5"/>
    <property type="match status" value="1"/>
</dbReference>
<feature type="transmembrane region" description="Helical" evidence="1">
    <location>
        <begin position="98"/>
        <end position="118"/>
    </location>
</feature>
<accession>A0A3M0G0T9</accession>
<evidence type="ECO:0000313" key="3">
    <source>
        <dbReference type="EMBL" id="RMB58238.1"/>
    </source>
</evidence>
<comment type="catalytic activity">
    <reaction evidence="1">
        <text>a quinone + NADH + 5 H(+)(in) = a quinol + NAD(+) + 4 H(+)(out)</text>
        <dbReference type="Rhea" id="RHEA:57888"/>
        <dbReference type="ChEBI" id="CHEBI:15378"/>
        <dbReference type="ChEBI" id="CHEBI:24646"/>
        <dbReference type="ChEBI" id="CHEBI:57540"/>
        <dbReference type="ChEBI" id="CHEBI:57945"/>
        <dbReference type="ChEBI" id="CHEBI:132124"/>
    </reaction>
</comment>
<dbReference type="GO" id="GO:0048038">
    <property type="term" value="F:quinone binding"/>
    <property type="evidence" value="ECO:0007669"/>
    <property type="project" value="UniProtKB-UniRule"/>
</dbReference>
<protein>
    <recommendedName>
        <fullName evidence="1">NADH-quinone oxidoreductase subunit J</fullName>
        <ecNumber evidence="1">7.1.1.-</ecNumber>
    </recommendedName>
</protein>
<proteinExistence type="inferred from homology"/>
<keyword evidence="1" id="KW-0874">Quinone</keyword>
<comment type="caution">
    <text evidence="3">The sequence shown here is derived from an EMBL/GenBank/DDBJ whole genome shotgun (WGS) entry which is preliminary data.</text>
</comment>
<keyword evidence="1" id="KW-1003">Cell membrane</keyword>
<evidence type="ECO:0000256" key="2">
    <source>
        <dbReference type="SAM" id="MobiDB-lite"/>
    </source>
</evidence>
<dbReference type="GO" id="GO:0005886">
    <property type="term" value="C:plasma membrane"/>
    <property type="evidence" value="ECO:0007669"/>
    <property type="project" value="UniProtKB-SubCell"/>
</dbReference>
<sequence>MTTLIPLVSGDQVAFWICAPIMVVLALGMVIARKPVHSAICIAGVMVGLAVLYAAQDAPFLFVVQIIVYTGAILMLFLFVVMLVGVDTRDSVVETLKGHRIASVVAAVALAAMVFLAIGSRVFDGIPAGLTEANAQFGGNIQGIAALLFTRYVFIFEATAALLITAALGAMVLAHGERLKAKKTQLQEATDRVERYATDGVHPGPLPSSGVFARYNAIHVPALLPDGTASELSVSPTLRARGVIMDVENLRRPSDESHAAIEQASAQAEGDAL</sequence>
<reference evidence="3 4" key="1">
    <citation type="submission" date="2018-10" db="EMBL/GenBank/DDBJ databases">
        <title>Tessaracoccus antarcticuss sp. nov., isolated from sediment.</title>
        <authorList>
            <person name="Zhou L.Y."/>
            <person name="Du Z.J."/>
        </authorList>
    </citation>
    <scope>NUCLEOTIDE SEQUENCE [LARGE SCALE GENOMIC DNA]</scope>
    <source>
        <strain evidence="3 4">JDX10</strain>
    </source>
</reference>
<dbReference type="RefSeq" id="WP_121902276.1">
    <property type="nucleotide sequence ID" value="NZ_REFW01000004.1"/>
</dbReference>
<keyword evidence="1" id="KW-0812">Transmembrane</keyword>
<evidence type="ECO:0000256" key="1">
    <source>
        <dbReference type="RuleBase" id="RU004429"/>
    </source>
</evidence>
<dbReference type="EMBL" id="REFW01000004">
    <property type="protein sequence ID" value="RMB58238.1"/>
    <property type="molecule type" value="Genomic_DNA"/>
</dbReference>
<keyword evidence="4" id="KW-1185">Reference proteome</keyword>
<keyword evidence="1" id="KW-0472">Membrane</keyword>
<dbReference type="InterPro" id="IPR042106">
    <property type="entry name" value="Nuo/plastoQ_OxRdtase_6_NuoJ"/>
</dbReference>
<gene>
    <name evidence="3" type="ORF">EAX62_13605</name>
</gene>
<dbReference type="Proteomes" id="UP000275256">
    <property type="component" value="Unassembled WGS sequence"/>
</dbReference>
<dbReference type="InterPro" id="IPR001457">
    <property type="entry name" value="NADH_UbQ/plastoQ_OxRdtase_su6"/>
</dbReference>
<keyword evidence="1" id="KW-1133">Transmembrane helix</keyword>
<dbReference type="Pfam" id="PF00499">
    <property type="entry name" value="Oxidored_q3"/>
    <property type="match status" value="1"/>
</dbReference>
<feature type="transmembrane region" description="Helical" evidence="1">
    <location>
        <begin position="152"/>
        <end position="174"/>
    </location>
</feature>
<dbReference type="OrthoDB" id="13239at2"/>
<comment type="function">
    <text evidence="1">NDH-1 shuttles electrons from NADH, via FMN and iron-sulfur (Fe-S) centers, to quinones in the respiratory chain. Couples the redox reaction to proton translocation (for every two electrons transferred, four hydrogen ions are translocated across the cytoplasmic membrane), and thus conserves the redox energy in a proton gradient.</text>
</comment>
<dbReference type="AlphaFoldDB" id="A0A3M0G0T9"/>
<evidence type="ECO:0000313" key="4">
    <source>
        <dbReference type="Proteomes" id="UP000275256"/>
    </source>
</evidence>
<feature type="region of interest" description="Disordered" evidence="2">
    <location>
        <begin position="254"/>
        <end position="273"/>
    </location>
</feature>
<feature type="transmembrane region" description="Helical" evidence="1">
    <location>
        <begin position="39"/>
        <end position="56"/>
    </location>
</feature>
<dbReference type="GO" id="GO:0008137">
    <property type="term" value="F:NADH dehydrogenase (ubiquinone) activity"/>
    <property type="evidence" value="ECO:0007669"/>
    <property type="project" value="UniProtKB-UniRule"/>
</dbReference>
<dbReference type="PANTHER" id="PTHR33269">
    <property type="entry name" value="NADH-UBIQUINONE OXIDOREDUCTASE CHAIN 6"/>
    <property type="match status" value="1"/>
</dbReference>
<dbReference type="Gene3D" id="1.20.120.1200">
    <property type="entry name" value="NADH-ubiquinone/plastoquinone oxidoreductase chain 6, subunit NuoJ"/>
    <property type="match status" value="1"/>
</dbReference>
<feature type="transmembrane region" description="Helical" evidence="1">
    <location>
        <begin position="62"/>
        <end position="86"/>
    </location>
</feature>
<dbReference type="PANTHER" id="PTHR33269:SF19">
    <property type="entry name" value="NADH-QUINONE OXIDOREDUCTASE SUBUNIT J"/>
    <property type="match status" value="1"/>
</dbReference>
<dbReference type="GO" id="GO:0016491">
    <property type="term" value="F:oxidoreductase activity"/>
    <property type="evidence" value="ECO:0007669"/>
    <property type="project" value="UniProtKB-KW"/>
</dbReference>
<keyword evidence="3" id="KW-0560">Oxidoreductase</keyword>
<comment type="similarity">
    <text evidence="1">Belongs to the complex I subunit 6 family.</text>
</comment>